<dbReference type="EC" id="3.1.4.11" evidence="7"/>
<dbReference type="Gene3D" id="1.10.238.10">
    <property type="entry name" value="EF-hand"/>
    <property type="match status" value="1"/>
</dbReference>
<feature type="region of interest" description="Disordered" evidence="8">
    <location>
        <begin position="1658"/>
        <end position="1679"/>
    </location>
</feature>
<evidence type="ECO:0000256" key="1">
    <source>
        <dbReference type="ARBA" id="ARBA00001195"/>
    </source>
</evidence>
<dbReference type="InterPro" id="IPR011992">
    <property type="entry name" value="EF-hand-dom_pair"/>
</dbReference>
<feature type="region of interest" description="Disordered" evidence="8">
    <location>
        <begin position="1956"/>
        <end position="2006"/>
    </location>
</feature>
<dbReference type="InterPro" id="IPR016024">
    <property type="entry name" value="ARM-type_fold"/>
</dbReference>
<feature type="region of interest" description="Disordered" evidence="8">
    <location>
        <begin position="215"/>
        <end position="260"/>
    </location>
</feature>
<evidence type="ECO:0000313" key="10">
    <source>
        <dbReference type="EMBL" id="CAH1784521.1"/>
    </source>
</evidence>
<dbReference type="GO" id="GO:0005085">
    <property type="term" value="F:guanyl-nucleotide exchange factor activity"/>
    <property type="evidence" value="ECO:0007669"/>
    <property type="project" value="UniProtKB-KW"/>
</dbReference>
<feature type="non-terminal residue" evidence="10">
    <location>
        <position position="2429"/>
    </location>
</feature>
<feature type="compositionally biased region" description="Basic and acidic residues" evidence="8">
    <location>
        <begin position="281"/>
        <end position="302"/>
    </location>
</feature>
<dbReference type="SUPFAM" id="SSF48371">
    <property type="entry name" value="ARM repeat"/>
    <property type="match status" value="1"/>
</dbReference>
<dbReference type="InterPro" id="IPR036964">
    <property type="entry name" value="RASGEF_cat_dom_sf"/>
</dbReference>
<evidence type="ECO:0000256" key="5">
    <source>
        <dbReference type="ARBA" id="ARBA00023224"/>
    </source>
</evidence>
<dbReference type="GO" id="GO:0007186">
    <property type="term" value="P:G protein-coupled receptor signaling pathway"/>
    <property type="evidence" value="ECO:0007669"/>
    <property type="project" value="TreeGrafter"/>
</dbReference>
<dbReference type="PANTHER" id="PTHR10336:SF6">
    <property type="entry name" value="1-PHOSPHATIDYLINOSITOL 4,5-BISPHOSPHATE PHOSPHODIESTERASE EPSILON-1"/>
    <property type="match status" value="1"/>
</dbReference>
<feature type="compositionally biased region" description="Basic and acidic residues" evidence="8">
    <location>
        <begin position="26"/>
        <end position="46"/>
    </location>
</feature>
<dbReference type="CDD" id="cd14473">
    <property type="entry name" value="FERM_B-lobe"/>
    <property type="match status" value="1"/>
</dbReference>
<feature type="region of interest" description="Disordered" evidence="8">
    <location>
        <begin position="273"/>
        <end position="310"/>
    </location>
</feature>
<feature type="region of interest" description="Disordered" evidence="8">
    <location>
        <begin position="1"/>
        <end position="46"/>
    </location>
</feature>
<feature type="domain" description="Ras-GEF" evidence="9">
    <location>
        <begin position="1411"/>
        <end position="1669"/>
    </location>
</feature>
<dbReference type="InterPro" id="IPR011989">
    <property type="entry name" value="ARM-like"/>
</dbReference>
<dbReference type="Gene3D" id="1.10.840.10">
    <property type="entry name" value="Ras guanine-nucleotide exchange factors catalytic domain"/>
    <property type="match status" value="1"/>
</dbReference>
<dbReference type="InterPro" id="IPR023578">
    <property type="entry name" value="Ras_GEF_dom_sf"/>
</dbReference>
<dbReference type="GO" id="GO:0046488">
    <property type="term" value="P:phosphatidylinositol metabolic process"/>
    <property type="evidence" value="ECO:0007669"/>
    <property type="project" value="TreeGrafter"/>
</dbReference>
<dbReference type="GO" id="GO:0051209">
    <property type="term" value="P:release of sequestered calcium ion into cytosol"/>
    <property type="evidence" value="ECO:0007669"/>
    <property type="project" value="TreeGrafter"/>
</dbReference>
<dbReference type="InterPro" id="IPR001192">
    <property type="entry name" value="PI-PLC_fam"/>
</dbReference>
<dbReference type="InterPro" id="IPR000909">
    <property type="entry name" value="PLipase_C_PInositol-sp_X_dom"/>
</dbReference>
<dbReference type="GO" id="GO:0016042">
    <property type="term" value="P:lipid catabolic process"/>
    <property type="evidence" value="ECO:0007669"/>
    <property type="project" value="UniProtKB-KW"/>
</dbReference>
<accession>A0A8S4NUS9</accession>
<dbReference type="SUPFAM" id="SSF47031">
    <property type="entry name" value="Second domain of FERM"/>
    <property type="match status" value="1"/>
</dbReference>
<feature type="compositionally biased region" description="Low complexity" evidence="8">
    <location>
        <begin position="1969"/>
        <end position="1989"/>
    </location>
</feature>
<dbReference type="Pfam" id="PF00388">
    <property type="entry name" value="PI-PLC-X"/>
    <property type="match status" value="1"/>
</dbReference>
<dbReference type="SMART" id="SM00295">
    <property type="entry name" value="B41"/>
    <property type="match status" value="1"/>
</dbReference>
<evidence type="ECO:0000256" key="7">
    <source>
        <dbReference type="RuleBase" id="RU361133"/>
    </source>
</evidence>
<evidence type="ECO:0000259" key="9">
    <source>
        <dbReference type="PROSITE" id="PS50009"/>
    </source>
</evidence>
<dbReference type="Gene3D" id="3.20.20.190">
    <property type="entry name" value="Phosphatidylinositol (PI) phosphodiesterase"/>
    <property type="match status" value="1"/>
</dbReference>
<name>A0A8S4NUS9_OWEFU</name>
<keyword evidence="6" id="KW-0344">Guanine-nucleotide releasing factor</keyword>
<feature type="region of interest" description="Disordered" evidence="8">
    <location>
        <begin position="627"/>
        <end position="702"/>
    </location>
</feature>
<dbReference type="InterPro" id="IPR035963">
    <property type="entry name" value="FERM_2"/>
</dbReference>
<dbReference type="Gene3D" id="2.30.29.30">
    <property type="entry name" value="Pleckstrin-homology domain (PH domain)/Phosphotyrosine-binding domain (PTB)"/>
    <property type="match status" value="2"/>
</dbReference>
<dbReference type="SUPFAM" id="SSF47473">
    <property type="entry name" value="EF-hand"/>
    <property type="match status" value="1"/>
</dbReference>
<comment type="catalytic activity">
    <reaction evidence="1 7">
        <text>a 1,2-diacyl-sn-glycero-3-phospho-(1D-myo-inositol-4,5-bisphosphate) + H2O = 1D-myo-inositol 1,4,5-trisphosphate + a 1,2-diacyl-sn-glycerol + H(+)</text>
        <dbReference type="Rhea" id="RHEA:33179"/>
        <dbReference type="ChEBI" id="CHEBI:15377"/>
        <dbReference type="ChEBI" id="CHEBI:15378"/>
        <dbReference type="ChEBI" id="CHEBI:17815"/>
        <dbReference type="ChEBI" id="CHEBI:58456"/>
        <dbReference type="ChEBI" id="CHEBI:203600"/>
        <dbReference type="EC" id="3.1.4.11"/>
    </reaction>
</comment>
<proteinExistence type="predicted"/>
<dbReference type="SUPFAM" id="SSF51695">
    <property type="entry name" value="PLC-like phosphodiesterases"/>
    <property type="match status" value="1"/>
</dbReference>
<feature type="region of interest" description="Disordered" evidence="8">
    <location>
        <begin position="1136"/>
        <end position="1167"/>
    </location>
</feature>
<dbReference type="Pfam" id="PF09279">
    <property type="entry name" value="EF-hand_like"/>
    <property type="match status" value="1"/>
</dbReference>
<feature type="compositionally biased region" description="Acidic residues" evidence="8">
    <location>
        <begin position="2401"/>
        <end position="2415"/>
    </location>
</feature>
<dbReference type="PRINTS" id="PR00390">
    <property type="entry name" value="PHPHLIPASEC"/>
</dbReference>
<dbReference type="GO" id="GO:0048015">
    <property type="term" value="P:phosphatidylinositol-mediated signaling"/>
    <property type="evidence" value="ECO:0007669"/>
    <property type="project" value="TreeGrafter"/>
</dbReference>
<dbReference type="SUPFAM" id="SSF48366">
    <property type="entry name" value="Ras GEF"/>
    <property type="match status" value="1"/>
</dbReference>
<dbReference type="EMBL" id="CAIIXF020000005">
    <property type="protein sequence ID" value="CAH1784521.1"/>
    <property type="molecule type" value="Genomic_DNA"/>
</dbReference>
<dbReference type="Pfam" id="PF00617">
    <property type="entry name" value="RasGEF"/>
    <property type="match status" value="1"/>
</dbReference>
<dbReference type="PROSITE" id="PS50009">
    <property type="entry name" value="RASGEF_CAT"/>
    <property type="match status" value="1"/>
</dbReference>
<keyword evidence="11" id="KW-1185">Reference proteome</keyword>
<dbReference type="InterPro" id="IPR015359">
    <property type="entry name" value="PLC_EF-hand-like"/>
</dbReference>
<dbReference type="SMART" id="SM00148">
    <property type="entry name" value="PLCXc"/>
    <property type="match status" value="1"/>
</dbReference>
<dbReference type="InterPro" id="IPR011993">
    <property type="entry name" value="PH-like_dom_sf"/>
</dbReference>
<keyword evidence="4 7" id="KW-0443">Lipid metabolism</keyword>
<dbReference type="InterPro" id="IPR019748">
    <property type="entry name" value="FERM_central"/>
</dbReference>
<dbReference type="SMART" id="SM00147">
    <property type="entry name" value="RasGEF"/>
    <property type="match status" value="1"/>
</dbReference>
<reference evidence="10" key="1">
    <citation type="submission" date="2022-03" db="EMBL/GenBank/DDBJ databases">
        <authorList>
            <person name="Martin C."/>
        </authorList>
    </citation>
    <scope>NUCLEOTIDE SEQUENCE</scope>
</reference>
<feature type="region of interest" description="Disordered" evidence="8">
    <location>
        <begin position="969"/>
        <end position="988"/>
    </location>
</feature>
<dbReference type="PANTHER" id="PTHR10336">
    <property type="entry name" value="PHOSPHOINOSITIDE-SPECIFIC PHOSPHOLIPASE C FAMILY PROTEIN"/>
    <property type="match status" value="1"/>
</dbReference>
<feature type="region of interest" description="Disordered" evidence="8">
    <location>
        <begin position="914"/>
        <end position="963"/>
    </location>
</feature>
<evidence type="ECO:0000256" key="3">
    <source>
        <dbReference type="ARBA" id="ARBA00022963"/>
    </source>
</evidence>
<dbReference type="Gene3D" id="1.25.10.10">
    <property type="entry name" value="Leucine-rich Repeat Variant"/>
    <property type="match status" value="1"/>
</dbReference>
<dbReference type="Proteomes" id="UP000749559">
    <property type="component" value="Unassembled WGS sequence"/>
</dbReference>
<dbReference type="SUPFAM" id="SSF50729">
    <property type="entry name" value="PH domain-like"/>
    <property type="match status" value="1"/>
</dbReference>
<dbReference type="PROSITE" id="PS50007">
    <property type="entry name" value="PIPLC_X_DOMAIN"/>
    <property type="match status" value="1"/>
</dbReference>
<feature type="compositionally biased region" description="Acidic residues" evidence="8">
    <location>
        <begin position="1668"/>
        <end position="1679"/>
    </location>
</feature>
<keyword evidence="5" id="KW-0807">Transducer</keyword>
<organism evidence="10 11">
    <name type="scientific">Owenia fusiformis</name>
    <name type="common">Polychaete worm</name>
    <dbReference type="NCBI Taxonomy" id="6347"/>
    <lineage>
        <taxon>Eukaryota</taxon>
        <taxon>Metazoa</taxon>
        <taxon>Spiralia</taxon>
        <taxon>Lophotrochozoa</taxon>
        <taxon>Annelida</taxon>
        <taxon>Polychaeta</taxon>
        <taxon>Sedentaria</taxon>
        <taxon>Canalipalpata</taxon>
        <taxon>Sabellida</taxon>
        <taxon>Oweniida</taxon>
        <taxon>Oweniidae</taxon>
        <taxon>Owenia</taxon>
    </lineage>
</organism>
<dbReference type="GO" id="GO:0004435">
    <property type="term" value="F:phosphatidylinositol-4,5-bisphosphate phospholipase C activity"/>
    <property type="evidence" value="ECO:0007669"/>
    <property type="project" value="UniProtKB-EC"/>
</dbReference>
<feature type="region of interest" description="Disordered" evidence="8">
    <location>
        <begin position="2383"/>
        <end position="2429"/>
    </location>
</feature>
<dbReference type="FunFam" id="3.20.20.190:FF:000084">
    <property type="match status" value="1"/>
</dbReference>
<protein>
    <recommendedName>
        <fullName evidence="7">Phosphoinositide phospholipase C</fullName>
        <ecNumber evidence="7">3.1.4.11</ecNumber>
    </recommendedName>
</protein>
<dbReference type="GO" id="GO:0007265">
    <property type="term" value="P:Ras protein signal transduction"/>
    <property type="evidence" value="ECO:0007669"/>
    <property type="project" value="TreeGrafter"/>
</dbReference>
<evidence type="ECO:0000256" key="4">
    <source>
        <dbReference type="ARBA" id="ARBA00023098"/>
    </source>
</evidence>
<evidence type="ECO:0000313" key="11">
    <source>
        <dbReference type="Proteomes" id="UP000749559"/>
    </source>
</evidence>
<dbReference type="Pfam" id="PF00373">
    <property type="entry name" value="FERM_M"/>
    <property type="match status" value="1"/>
</dbReference>
<comment type="caution">
    <text evidence="10">The sequence shown here is derived from an EMBL/GenBank/DDBJ whole genome shotgun (WGS) entry which is preliminary data.</text>
</comment>
<dbReference type="InterPro" id="IPR001895">
    <property type="entry name" value="RASGEF_cat_dom"/>
</dbReference>
<evidence type="ECO:0000256" key="8">
    <source>
        <dbReference type="SAM" id="MobiDB-lite"/>
    </source>
</evidence>
<feature type="compositionally biased region" description="Low complexity" evidence="8">
    <location>
        <begin position="231"/>
        <end position="241"/>
    </location>
</feature>
<feature type="compositionally biased region" description="Polar residues" evidence="8">
    <location>
        <begin position="1956"/>
        <end position="1968"/>
    </location>
</feature>
<keyword evidence="3 7" id="KW-0442">Lipid degradation</keyword>
<evidence type="ECO:0000256" key="2">
    <source>
        <dbReference type="ARBA" id="ARBA00022801"/>
    </source>
</evidence>
<keyword evidence="2 7" id="KW-0378">Hydrolase</keyword>
<dbReference type="OrthoDB" id="269822at2759"/>
<dbReference type="InterPro" id="IPR019749">
    <property type="entry name" value="Band_41_domain"/>
</dbReference>
<evidence type="ECO:0000256" key="6">
    <source>
        <dbReference type="PROSITE-ProRule" id="PRU00168"/>
    </source>
</evidence>
<feature type="compositionally biased region" description="Polar residues" evidence="8">
    <location>
        <begin position="1995"/>
        <end position="2006"/>
    </location>
</feature>
<sequence>MPLARERAGSTASKTSWKSKPPPVGEEPHSREPSLLSADKDIGEKHGLFPRMSFKRGKTPKCSPSVQEHAEKSQCEEIERSLATLIRLAANPECISFLLDGLDLCMHKVMLLSDTTECERVELAVSDLFSQIILTCSEDINSSLKLIEKHNKLQRISKLLLTAMDLLRGRQSLHFTALMVMNQILDLCIINHGYMSTELQTEYFLHEQQEYKSHLVSDAEGNKTPLRKADSTLSGSGSSQSPQHRKHSLRKHQEESTCTNNKELHRQCAIDVSPSASPNLDHQKQDDKRVSFEPDPKHERLSSESSMISQDLSTPLGAISTEQTPLDILTDMDPAQILHVLHNSITMHKRITGNRQKCTPSVRWRHCTYHCLTILSARVLTVMCYGASVQQKVVNEGHLKTLVESLDPNHDPHLLCLILQALACIALNPNFHTSLTEADIPDTLMQLLLPSDEWYYTNHSTKYAKYVKYHAARILVYMGLFHRLGGRVDLFDMKVFNTMSPNPILQSHYNSEDSYIEQMALGKTIVKSENGVIQAVSLEGLVQEIIQDVTKEELQFSYKLLPGRCKSVSSEYESTKTEIEIYEEIIHELNQKPLQEFFFTAVPLLVHPIIILRLMCHKMFSKMVRRKTKQEGALQPPKVEDIKSCPPRTTPQSPTEQSPEALAKRRKANLHVQIAEPVVPKSEPDTTSYHSKHRGSRSSMEREITKFSGSIKCKNNGTTSYALKAIGDSLITPIDAANLSPPQSTSVDATTDNIRGKSIFRWPSLKKQQKAKSHGNLMVGSKSHDGGFPPQQEIDETDVDTLDTSLCFPLEDKDTDILAFQRELINLPTFELDTPKVDPISPALITKSSSVPHCLDALPVSITVQHTSRDISTSLNDGHIGRKAQVMKLQQDIEQLNIKDENQDIVVHFAAASPNASPCESPASGRLSNDDNETPPMVLAKKRDSLSPMDPVPGNNVSPSQKLETINSPTKLVKSPSGGPPLSPNQLVPLSLPLSPALSACTSRSSRSNATSPSTEMPPYHRAVMTVIETWVDICSCDLESTVTVQREMKDFLAKMGGLGSEYKTWCQRISSLLKLEELEMKKTIPEASEATDINVTYKQLQQLVVSGEIPCTKEESAHLAAIQLHVDEAWPEDDNILDKDGGYTSGEDNPQDKDQHSEQLQNLNRKKELIRTQRAKKIASSRRKGKSLSKHLGCLSDHADEEFRTYRSNVEHKDLSRCLPPDYRESRKVKDLIKEKQKKLWHTLYYDSELKLKQLYIKICKNLPTYGCKLYQVKEIIRGNTHKKIARILGISTEKMILLDNKTKSLTRSEIITNLYDWSTVGGKIHDGLKFEFRGTKPWTLITSSQESLKNVTTSLWEAMDLSGRIMDSMTQSGLDFADFSQRALTMGPEVDSCTQYTKELDSYQKLLHFPEEVALLITEKEYQLFYKIPPAYYIRQVTMELSKTCLSNKSRTVQDLVQRFNAVSSWVTHLIITQPTHEDRKAVVSCVLRLANSCWNLGNFNATAEILAGLKSEKLKPFWLSIKNTALLTLESLTDAMLTRELSPEYRDAVARGLDIPACKVVPFFGGFLRDLRAVLTSLPSIVVLPTEDSLNVESVSDYNGEDRFMTRIGVGGLINFDKIQQAHLVLNDIQLFHDHAHQQTFQSQSKANLIVEEIDETQETRVSDDSEDDSEDEDYESDYDLDIDNYQPIKSIHNQHGVMLIPTGLTCSINLHKLQCMHHGVTAIHWLEEGSRSSRSYLKLENDNGTLTWCKPFWSPLRSGTQPDYALKDNFDWPISPGLSMKYAFGEQVTDNLEEGFVDISIIKEIRLGQTVIDLATITKRYNLEDVSHERNCISILYGSNVSDNRSLHFALPDRLANLWYKGLRSLVKVSQLQKRHTDRRLLWLKEQYLQLFYEDVKCQGPTPAEAIKIFGGRKWVSNMQSGIPPSEGLKRTPSFGVHGKILKKKGTTLSTIKDFSPKSSNNSLDSLGLESSQSRSDSSVKQSGKAPDSPVTKSKSDSSILNNNNDFNVTSLYKGQSQSNTFRPRGFSQNLTVAYRARQKFSLGSRTMDGKSLLTHSTCLDFLDFMDLFKSFSIRCRKDLKDLFEQFAVEEPRVEIAFPSAPEHMWCAKEAGLITRNSPLDEEAAESSRRKMTDALAVSSIVSNGSGIQSSNSRCLGLMEIREFLEDYQEDMVSDEDIIHIIQRFEPDPELRRQYSLSFEGFACYVMDKNNYAFINEHVTQTSEDMDHPLSHYYIASSHNTYLTGHQLKGESSVEIYSQILLTGCRCVELDCWDGEDGYPIIYHGHTLTTKISFKEVVEAINKSAFVTSPYPVIISIENHLSIPQQQKMAQTFINVFGEKLVTKFLFETDFVDDPVLPSPNQLKYKILIKNKKLRMHQPRQLKQRSASAQLEQGPFEYDDDDEDEEEDDETDNVKEITYVARKPG</sequence>
<dbReference type="InterPro" id="IPR017946">
    <property type="entry name" value="PLC-like_Pdiesterase_TIM-brl"/>
</dbReference>
<gene>
    <name evidence="10" type="ORF">OFUS_LOCUS10700</name>
</gene>